<dbReference type="AlphaFoldDB" id="A0A3Q0F8X6"/>
<dbReference type="KEGG" id="vra:111242051"/>
<dbReference type="Proteomes" id="UP000087766">
    <property type="component" value="Chromosome 7"/>
</dbReference>
<protein>
    <submittedName>
        <fullName evidence="2">Uncharacterized protein LOC111242051 isoform X1</fullName>
    </submittedName>
</protein>
<name>A0A3Q0F8X6_VIGRR</name>
<keyword evidence="1" id="KW-1185">Reference proteome</keyword>
<sequence>MSQSKHTEIPLLRIPTPTLTKAFIFEMFSATLTLPVLLRTNSVDLCDLVVLVCSGCGAVSVWRCGTVRRGGRRWFRLRVVGRCDCVCCFGAGVCGRAEGAGAADVAAVRGSGSCFNSALCRYTLRRSRIERNEQNLENQEEPMSIRESLTLQEQFHSSTNAKIKFYDDLLWHL</sequence>
<reference evidence="2" key="2">
    <citation type="submission" date="2025-08" db="UniProtKB">
        <authorList>
            <consortium name="RefSeq"/>
        </authorList>
    </citation>
    <scope>IDENTIFICATION</scope>
    <source>
        <tissue evidence="2">Leaf</tissue>
    </source>
</reference>
<accession>A0A3Q0F8X6</accession>
<gene>
    <name evidence="2" type="primary">LOC111242051</name>
</gene>
<evidence type="ECO:0000313" key="1">
    <source>
        <dbReference type="Proteomes" id="UP000087766"/>
    </source>
</evidence>
<evidence type="ECO:0000313" key="2">
    <source>
        <dbReference type="RefSeq" id="XP_022639064.1"/>
    </source>
</evidence>
<reference evidence="1" key="1">
    <citation type="journal article" date="2014" name="Nat. Commun.">
        <title>Genome sequence of mungbean and insights into evolution within Vigna species.</title>
        <authorList>
            <person name="Kang Y.J."/>
            <person name="Kim S.K."/>
            <person name="Kim M.Y."/>
            <person name="Lestari P."/>
            <person name="Kim K.H."/>
            <person name="Ha B.K."/>
            <person name="Jun T.H."/>
            <person name="Hwang W.J."/>
            <person name="Lee T."/>
            <person name="Lee J."/>
            <person name="Shim S."/>
            <person name="Yoon M.Y."/>
            <person name="Jang Y.E."/>
            <person name="Han K.S."/>
            <person name="Taeprayoon P."/>
            <person name="Yoon N."/>
            <person name="Somta P."/>
            <person name="Tanya P."/>
            <person name="Kim K.S."/>
            <person name="Gwag J.G."/>
            <person name="Moon J.K."/>
            <person name="Lee Y.H."/>
            <person name="Park B.S."/>
            <person name="Bombarely A."/>
            <person name="Doyle J.J."/>
            <person name="Jackson S.A."/>
            <person name="Schafleitner R."/>
            <person name="Srinives P."/>
            <person name="Varshney R.K."/>
            <person name="Lee S.H."/>
        </authorList>
    </citation>
    <scope>NUCLEOTIDE SEQUENCE [LARGE SCALE GENOMIC DNA]</scope>
    <source>
        <strain evidence="1">cv. VC1973A</strain>
    </source>
</reference>
<organism evidence="1 2">
    <name type="scientific">Vigna radiata var. radiata</name>
    <name type="common">Mung bean</name>
    <name type="synonym">Phaseolus aureus</name>
    <dbReference type="NCBI Taxonomy" id="3916"/>
    <lineage>
        <taxon>Eukaryota</taxon>
        <taxon>Viridiplantae</taxon>
        <taxon>Streptophyta</taxon>
        <taxon>Embryophyta</taxon>
        <taxon>Tracheophyta</taxon>
        <taxon>Spermatophyta</taxon>
        <taxon>Magnoliopsida</taxon>
        <taxon>eudicotyledons</taxon>
        <taxon>Gunneridae</taxon>
        <taxon>Pentapetalae</taxon>
        <taxon>rosids</taxon>
        <taxon>fabids</taxon>
        <taxon>Fabales</taxon>
        <taxon>Fabaceae</taxon>
        <taxon>Papilionoideae</taxon>
        <taxon>50 kb inversion clade</taxon>
        <taxon>NPAAA clade</taxon>
        <taxon>indigoferoid/millettioid clade</taxon>
        <taxon>Phaseoleae</taxon>
        <taxon>Vigna</taxon>
    </lineage>
</organism>
<proteinExistence type="predicted"/>
<dbReference type="RefSeq" id="XP_022639064.1">
    <property type="nucleotide sequence ID" value="XM_022783343.1"/>
</dbReference>
<dbReference type="GeneID" id="111242051"/>